<dbReference type="RefSeq" id="WP_068703721.1">
    <property type="nucleotide sequence ID" value="NZ_JAUOSW010000018.1"/>
</dbReference>
<comment type="caution">
    <text evidence="2">The sequence shown here is derived from an EMBL/GenBank/DDBJ whole genome shotgun (WGS) entry which is preliminary data.</text>
</comment>
<dbReference type="EMBL" id="MAKX01000001">
    <property type="protein sequence ID" value="OCK44395.1"/>
    <property type="molecule type" value="Genomic_DNA"/>
</dbReference>
<evidence type="ECO:0000256" key="1">
    <source>
        <dbReference type="SAM" id="SignalP"/>
    </source>
</evidence>
<proteinExistence type="predicted"/>
<dbReference type="InterPro" id="IPR019861">
    <property type="entry name" value="PorP/SprF_Bacteroidetes"/>
</dbReference>
<gene>
    <name evidence="2" type="ORF">BA195_06875</name>
</gene>
<evidence type="ECO:0000313" key="3">
    <source>
        <dbReference type="Proteomes" id="UP000093186"/>
    </source>
</evidence>
<accession>A0A1B9Y3I8</accession>
<evidence type="ECO:0000313" key="2">
    <source>
        <dbReference type="EMBL" id="OCK44395.1"/>
    </source>
</evidence>
<feature type="signal peptide" evidence="1">
    <location>
        <begin position="1"/>
        <end position="20"/>
    </location>
</feature>
<protein>
    <recommendedName>
        <fullName evidence="4">Type IX secretion system membrane protein PorP/SprF</fullName>
    </recommendedName>
</protein>
<dbReference type="OrthoDB" id="1114455at2"/>
<keyword evidence="3" id="KW-1185">Reference proteome</keyword>
<organism evidence="2 3">
    <name type="scientific">Tenacibaculum soleae</name>
    <dbReference type="NCBI Taxonomy" id="447689"/>
    <lineage>
        <taxon>Bacteria</taxon>
        <taxon>Pseudomonadati</taxon>
        <taxon>Bacteroidota</taxon>
        <taxon>Flavobacteriia</taxon>
        <taxon>Flavobacteriales</taxon>
        <taxon>Flavobacteriaceae</taxon>
        <taxon>Tenacibaculum</taxon>
    </lineage>
</organism>
<sequence>MKIHIVLLLSCFFLITKVIAQQTPEYTQYMYNMSVVNPAYVGINEGVSLGFLAKTQWAGVNGAPKSINAFIHSQVGENIGLGLFLIHDKIGPVTETHSYADFSVTIKPSKKSKLSFGLKAGATFQQIGLLKLNQTDPNDPKFNQNVNKTYPNFGIGVLYYLERFYLGLSIPNILESLHFERSNGIIVRASQKTNGFLTTGYVFNLKKYFKLKPSILTRYNNSSPILIDMSLNLLWKNKFELGVSHRFNNSWSGVVNLKATNNLRVGYGYNHVISNFSRFNSGSHEVLLLFNFQENPTLNRFF</sequence>
<dbReference type="Pfam" id="PF11751">
    <property type="entry name" value="PorP_SprF"/>
    <property type="match status" value="1"/>
</dbReference>
<name>A0A1B9Y3I8_9FLAO</name>
<dbReference type="STRING" id="447689.BA195_06875"/>
<dbReference type="Proteomes" id="UP000093186">
    <property type="component" value="Unassembled WGS sequence"/>
</dbReference>
<dbReference type="AlphaFoldDB" id="A0A1B9Y3I8"/>
<keyword evidence="1" id="KW-0732">Signal</keyword>
<reference evidence="2 3" key="1">
    <citation type="submission" date="2016-06" db="EMBL/GenBank/DDBJ databases">
        <title>Draft Genome Sequence of Tenacibaculum soleae UCD-KL19.</title>
        <authorList>
            <person name="Eisen J.A."/>
            <person name="Coil D.A."/>
            <person name="Lujan K.M."/>
        </authorList>
    </citation>
    <scope>NUCLEOTIDE SEQUENCE [LARGE SCALE GENOMIC DNA]</scope>
    <source>
        <strain evidence="2 3">UCD-KL19</strain>
    </source>
</reference>
<dbReference type="NCBIfam" id="TIGR03519">
    <property type="entry name" value="T9SS_PorP_fam"/>
    <property type="match status" value="1"/>
</dbReference>
<evidence type="ECO:0008006" key="4">
    <source>
        <dbReference type="Google" id="ProtNLM"/>
    </source>
</evidence>
<feature type="chain" id="PRO_5008640138" description="Type IX secretion system membrane protein PorP/SprF" evidence="1">
    <location>
        <begin position="21"/>
        <end position="302"/>
    </location>
</feature>